<dbReference type="EC" id="1.1.1.17" evidence="2"/>
<evidence type="ECO:0000256" key="4">
    <source>
        <dbReference type="ARBA" id="ARBA00023002"/>
    </source>
</evidence>
<evidence type="ECO:0000256" key="3">
    <source>
        <dbReference type="ARBA" id="ARBA00016219"/>
    </source>
</evidence>
<dbReference type="InterPro" id="IPR013131">
    <property type="entry name" value="Mannitol_DH_N"/>
</dbReference>
<evidence type="ECO:0000256" key="5">
    <source>
        <dbReference type="ARBA" id="ARBA00023027"/>
    </source>
</evidence>
<proteinExistence type="inferred from homology"/>
<dbReference type="Pfam" id="PF01232">
    <property type="entry name" value="Mannitol_dh"/>
    <property type="match status" value="1"/>
</dbReference>
<comment type="similarity">
    <text evidence="1">Belongs to the mannitol dehydrogenase family.</text>
</comment>
<dbReference type="InterPro" id="IPR000669">
    <property type="entry name" value="Mannitol_DH"/>
</dbReference>
<feature type="domain" description="Mannitol dehydrogenase C-terminal" evidence="8">
    <location>
        <begin position="263"/>
        <end position="430"/>
    </location>
</feature>
<dbReference type="PANTHER" id="PTHR43362">
    <property type="entry name" value="MANNITOL DEHYDROGENASE DSF1-RELATED"/>
    <property type="match status" value="1"/>
</dbReference>
<dbReference type="SUPFAM" id="SSF48179">
    <property type="entry name" value="6-phosphogluconate dehydrogenase C-terminal domain-like"/>
    <property type="match status" value="1"/>
</dbReference>
<dbReference type="InterPro" id="IPR036291">
    <property type="entry name" value="NAD(P)-bd_dom_sf"/>
</dbReference>
<accession>A0ABV2P5Q1</accession>
<evidence type="ECO:0000313" key="9">
    <source>
        <dbReference type="EMBL" id="MET4540090.1"/>
    </source>
</evidence>
<keyword evidence="4 9" id="KW-0560">Oxidoreductase</keyword>
<dbReference type="GeneID" id="92752819"/>
<dbReference type="PRINTS" id="PR00084">
    <property type="entry name" value="MTLDHDRGNASE"/>
</dbReference>
<dbReference type="PROSITE" id="PS00974">
    <property type="entry name" value="MANNITOL_DHGENASE"/>
    <property type="match status" value="1"/>
</dbReference>
<dbReference type="InterPro" id="IPR013118">
    <property type="entry name" value="Mannitol_DH_C"/>
</dbReference>
<sequence>MTAALPRLNRASRPAGKAPVRIVHLGLGAFHRSHQAWYTQHAGDAGEWGIASFTGRRPDAADVLAAQDGLFTVVERSDAGDSFEVVGSIVEAVDGANVGRLVELVAAPQTAMVTLTITEAAYGPGADDVPLLVSGQEPTTPLGRLVLGLAARKDADAGPLAVVSCDNLSDNGNVARDGVLGIAREFDGGLAAWIEANVSFVSTSVDRITPRTTADDVALVGEKCGYRDDAAVVTEPFRNWVLSGEFPAGRPRWEDAGAVFVDDIEPYENRKLWLLNGAHSILAYAGQLRGHSTVAEALADPVCLQAVEDFWDEASRHLDGDELGIPDYREALLERFGNSRIAHHLAQIAVDASTKLRMRAVPVLRAEREAGRTGEAAARMIAVWAAYVETNAGLQDPRASEVEQANQLSGLDRIAALVSLLDAGLSREFAVVTLIHRLGQAFAAQAQPVAVSGNPT</sequence>
<reference evidence="9 10" key="1">
    <citation type="submission" date="2024-06" db="EMBL/GenBank/DDBJ databases">
        <title>Sorghum-associated microbial communities from plants grown in Nebraska, USA.</title>
        <authorList>
            <person name="Schachtman D."/>
        </authorList>
    </citation>
    <scope>NUCLEOTIDE SEQUENCE [LARGE SCALE GENOMIC DNA]</scope>
    <source>
        <strain evidence="9 10">3552</strain>
    </source>
</reference>
<dbReference type="Pfam" id="PF08125">
    <property type="entry name" value="Mannitol_dh_C"/>
    <property type="match status" value="1"/>
</dbReference>
<dbReference type="GO" id="GO:0008866">
    <property type="term" value="F:fructuronate reductase activity"/>
    <property type="evidence" value="ECO:0007669"/>
    <property type="project" value="UniProtKB-EC"/>
</dbReference>
<comment type="catalytic activity">
    <reaction evidence="6">
        <text>D-mannitol 1-phosphate + NAD(+) = beta-D-fructose 6-phosphate + NADH + H(+)</text>
        <dbReference type="Rhea" id="RHEA:19661"/>
        <dbReference type="ChEBI" id="CHEBI:15378"/>
        <dbReference type="ChEBI" id="CHEBI:57540"/>
        <dbReference type="ChEBI" id="CHEBI:57634"/>
        <dbReference type="ChEBI" id="CHEBI:57945"/>
        <dbReference type="ChEBI" id="CHEBI:61381"/>
        <dbReference type="EC" id="1.1.1.17"/>
    </reaction>
</comment>
<comment type="caution">
    <text evidence="9">The sequence shown here is derived from an EMBL/GenBank/DDBJ whole genome shotgun (WGS) entry which is preliminary data.</text>
</comment>
<evidence type="ECO:0000259" key="7">
    <source>
        <dbReference type="Pfam" id="PF01232"/>
    </source>
</evidence>
<dbReference type="Proteomes" id="UP001549307">
    <property type="component" value="Unassembled WGS sequence"/>
</dbReference>
<dbReference type="InterPro" id="IPR023027">
    <property type="entry name" value="Mannitol_DH_CS"/>
</dbReference>
<keyword evidence="10" id="KW-1185">Reference proteome</keyword>
<organism evidence="9 10">
    <name type="scientific">Arthrobacter bambusae</name>
    <dbReference type="NCBI Taxonomy" id="1338426"/>
    <lineage>
        <taxon>Bacteria</taxon>
        <taxon>Bacillati</taxon>
        <taxon>Actinomycetota</taxon>
        <taxon>Actinomycetes</taxon>
        <taxon>Micrococcales</taxon>
        <taxon>Micrococcaceae</taxon>
        <taxon>Arthrobacter</taxon>
    </lineage>
</organism>
<evidence type="ECO:0000259" key="8">
    <source>
        <dbReference type="Pfam" id="PF08125"/>
    </source>
</evidence>
<evidence type="ECO:0000256" key="6">
    <source>
        <dbReference type="ARBA" id="ARBA00048615"/>
    </source>
</evidence>
<gene>
    <name evidence="9" type="ORF">ABIE37_001871</name>
</gene>
<dbReference type="EMBL" id="JBEPSN010000004">
    <property type="protein sequence ID" value="MET4540090.1"/>
    <property type="molecule type" value="Genomic_DNA"/>
</dbReference>
<evidence type="ECO:0000256" key="2">
    <source>
        <dbReference type="ARBA" id="ARBA00012939"/>
    </source>
</evidence>
<dbReference type="PANTHER" id="PTHR43362:SF1">
    <property type="entry name" value="MANNITOL DEHYDROGENASE 2-RELATED"/>
    <property type="match status" value="1"/>
</dbReference>
<name>A0ABV2P5Q1_9MICC</name>
<dbReference type="InterPro" id="IPR050988">
    <property type="entry name" value="Mannitol_DH/Oxidoreductase"/>
</dbReference>
<evidence type="ECO:0000256" key="1">
    <source>
        <dbReference type="ARBA" id="ARBA00006541"/>
    </source>
</evidence>
<dbReference type="RefSeq" id="WP_354228817.1">
    <property type="nucleotide sequence ID" value="NZ_JBEPSN010000004.1"/>
</dbReference>
<protein>
    <recommendedName>
        <fullName evidence="3">Mannitol-1-phosphate 5-dehydrogenase</fullName>
        <ecNumber evidence="2">1.1.1.17</ecNumber>
    </recommendedName>
</protein>
<dbReference type="InterPro" id="IPR013328">
    <property type="entry name" value="6PGD_dom2"/>
</dbReference>
<feature type="domain" description="Mannitol dehydrogenase N-terminal" evidence="7">
    <location>
        <begin position="21"/>
        <end position="254"/>
    </location>
</feature>
<dbReference type="SUPFAM" id="SSF51735">
    <property type="entry name" value="NAD(P)-binding Rossmann-fold domains"/>
    <property type="match status" value="1"/>
</dbReference>
<dbReference type="Gene3D" id="3.40.50.720">
    <property type="entry name" value="NAD(P)-binding Rossmann-like Domain"/>
    <property type="match status" value="1"/>
</dbReference>
<dbReference type="InterPro" id="IPR008927">
    <property type="entry name" value="6-PGluconate_DH-like_C_sf"/>
</dbReference>
<keyword evidence="5" id="KW-0520">NAD</keyword>
<dbReference type="Gene3D" id="1.10.1040.10">
    <property type="entry name" value="N-(1-d-carboxylethyl)-l-norvaline Dehydrogenase, domain 2"/>
    <property type="match status" value="1"/>
</dbReference>
<evidence type="ECO:0000313" key="10">
    <source>
        <dbReference type="Proteomes" id="UP001549307"/>
    </source>
</evidence>